<accession>A0AA88EFT3</accession>
<dbReference type="AlphaFoldDB" id="A0AA88EFT3"/>
<gene>
    <name evidence="2" type="ORF">TIFTF001_039679</name>
</gene>
<evidence type="ECO:0000313" key="3">
    <source>
        <dbReference type="Proteomes" id="UP001187192"/>
    </source>
</evidence>
<dbReference type="EMBL" id="BTGU01001202">
    <property type="protein sequence ID" value="GMN70636.1"/>
    <property type="molecule type" value="Genomic_DNA"/>
</dbReference>
<keyword evidence="3" id="KW-1185">Reference proteome</keyword>
<feature type="region of interest" description="Disordered" evidence="1">
    <location>
        <begin position="61"/>
        <end position="81"/>
    </location>
</feature>
<protein>
    <submittedName>
        <fullName evidence="2">Uncharacterized protein</fullName>
    </submittedName>
</protein>
<comment type="caution">
    <text evidence="2">The sequence shown here is derived from an EMBL/GenBank/DDBJ whole genome shotgun (WGS) entry which is preliminary data.</text>
</comment>
<reference evidence="2" key="1">
    <citation type="submission" date="2023-07" db="EMBL/GenBank/DDBJ databases">
        <title>draft genome sequence of fig (Ficus carica).</title>
        <authorList>
            <person name="Takahashi T."/>
            <person name="Nishimura K."/>
        </authorList>
    </citation>
    <scope>NUCLEOTIDE SEQUENCE</scope>
</reference>
<proteinExistence type="predicted"/>
<evidence type="ECO:0000256" key="1">
    <source>
        <dbReference type="SAM" id="MobiDB-lite"/>
    </source>
</evidence>
<evidence type="ECO:0000313" key="2">
    <source>
        <dbReference type="EMBL" id="GMN70636.1"/>
    </source>
</evidence>
<sequence length="81" mass="8595">MEVLVLFSGRTPIVEINQNRGFFGGRLAATAAQGPSLGAAAPKTGPAALPGLQQQCRGVARPGPRALQHQWPRLQRPAKEK</sequence>
<organism evidence="2 3">
    <name type="scientific">Ficus carica</name>
    <name type="common">Common fig</name>
    <dbReference type="NCBI Taxonomy" id="3494"/>
    <lineage>
        <taxon>Eukaryota</taxon>
        <taxon>Viridiplantae</taxon>
        <taxon>Streptophyta</taxon>
        <taxon>Embryophyta</taxon>
        <taxon>Tracheophyta</taxon>
        <taxon>Spermatophyta</taxon>
        <taxon>Magnoliopsida</taxon>
        <taxon>eudicotyledons</taxon>
        <taxon>Gunneridae</taxon>
        <taxon>Pentapetalae</taxon>
        <taxon>rosids</taxon>
        <taxon>fabids</taxon>
        <taxon>Rosales</taxon>
        <taxon>Moraceae</taxon>
        <taxon>Ficeae</taxon>
        <taxon>Ficus</taxon>
    </lineage>
</organism>
<name>A0AA88EFT3_FICCA</name>
<dbReference type="Proteomes" id="UP001187192">
    <property type="component" value="Unassembled WGS sequence"/>
</dbReference>